<dbReference type="Proteomes" id="UP000010866">
    <property type="component" value="Chromosome"/>
</dbReference>
<protein>
    <submittedName>
        <fullName evidence="2">Phage baseplate assembly protein W</fullName>
    </submittedName>
</protein>
<dbReference type="Pfam" id="PF04965">
    <property type="entry name" value="GPW_gp25"/>
    <property type="match status" value="1"/>
</dbReference>
<accession>L0L0P5</accession>
<dbReference type="Gene3D" id="3.10.450.40">
    <property type="match status" value="1"/>
</dbReference>
<dbReference type="STRING" id="867904.Metho_1615"/>
<dbReference type="GeneID" id="14406128"/>
<proteinExistence type="predicted"/>
<dbReference type="SUPFAM" id="SSF160719">
    <property type="entry name" value="gpW/gp25-like"/>
    <property type="match status" value="1"/>
</dbReference>
<dbReference type="KEGG" id="mhz:Metho_1615"/>
<keyword evidence="3" id="KW-1185">Reference proteome</keyword>
<dbReference type="InterPro" id="IPR007048">
    <property type="entry name" value="IraD/Gp25-like"/>
</dbReference>
<reference evidence="3" key="1">
    <citation type="submission" date="2012-02" db="EMBL/GenBank/DDBJ databases">
        <title>Complete sequence of chromosome of Methanomethylovorans hollandica DSM 15978.</title>
        <authorList>
            <person name="Lucas S."/>
            <person name="Copeland A."/>
            <person name="Lapidus A."/>
            <person name="Glavina del Rio T."/>
            <person name="Dalin E."/>
            <person name="Tice H."/>
            <person name="Bruce D."/>
            <person name="Goodwin L."/>
            <person name="Pitluck S."/>
            <person name="Peters L."/>
            <person name="Mikhailova N."/>
            <person name="Held B."/>
            <person name="Kyrpides N."/>
            <person name="Mavromatis K."/>
            <person name="Ivanova N."/>
            <person name="Brettin T."/>
            <person name="Detter J.C."/>
            <person name="Han C."/>
            <person name="Larimer F."/>
            <person name="Land M."/>
            <person name="Hauser L."/>
            <person name="Markowitz V."/>
            <person name="Cheng J.-F."/>
            <person name="Hugenholtz P."/>
            <person name="Woyke T."/>
            <person name="Wu D."/>
            <person name="Spring S."/>
            <person name="Schroeder M."/>
            <person name="Brambilla E."/>
            <person name="Klenk H.-P."/>
            <person name="Eisen J.A."/>
        </authorList>
    </citation>
    <scope>NUCLEOTIDE SEQUENCE [LARGE SCALE GENOMIC DNA]</scope>
    <source>
        <strain evidence="3">DSM 15978 / NBRC 107637 / DMS1</strain>
    </source>
</reference>
<name>L0L0P5_METHD</name>
<feature type="domain" description="IraD/Gp25-like" evidence="1">
    <location>
        <begin position="26"/>
        <end position="116"/>
    </location>
</feature>
<evidence type="ECO:0000313" key="2">
    <source>
        <dbReference type="EMBL" id="AGB49809.1"/>
    </source>
</evidence>
<evidence type="ECO:0000259" key="1">
    <source>
        <dbReference type="Pfam" id="PF04965"/>
    </source>
</evidence>
<dbReference type="EMBL" id="CP003362">
    <property type="protein sequence ID" value="AGB49809.1"/>
    <property type="molecule type" value="Genomic_DNA"/>
</dbReference>
<gene>
    <name evidence="2" type="ordered locus">Metho_1615</name>
</gene>
<dbReference type="OrthoDB" id="147169at2157"/>
<dbReference type="HOGENOM" id="CLU_133204_0_1_2"/>
<dbReference type="AlphaFoldDB" id="L0L0P5"/>
<dbReference type="RefSeq" id="WP_015324974.1">
    <property type="nucleotide sequence ID" value="NC_019977.1"/>
</dbReference>
<evidence type="ECO:0000313" key="3">
    <source>
        <dbReference type="Proteomes" id="UP000010866"/>
    </source>
</evidence>
<organism evidence="2 3">
    <name type="scientific">Methanomethylovorans hollandica (strain DSM 15978 / NBRC 107637 / DMS1)</name>
    <dbReference type="NCBI Taxonomy" id="867904"/>
    <lineage>
        <taxon>Archaea</taxon>
        <taxon>Methanobacteriati</taxon>
        <taxon>Methanobacteriota</taxon>
        <taxon>Stenosarchaea group</taxon>
        <taxon>Methanomicrobia</taxon>
        <taxon>Methanosarcinales</taxon>
        <taxon>Methanosarcinaceae</taxon>
        <taxon>Methanomethylovorans</taxon>
    </lineage>
</organism>
<sequence>MGREFLGKGWKFPFNVDYNRKVAVSSFEDDIKEAIWIILGTAKGERLMRPDFGCGINEYVFCSMDTLNLHLIENTVHEALTKWEPRIEVLGVKADTRSKEEGKLLINIDYKVRTTNTQFNMVYPFYIKEGV</sequence>